<comment type="catalytic activity">
    <reaction evidence="4">
        <text>3-deoxy-alpha-D-manno-oct-2-ulosonate + CTP = CMP-3-deoxy-beta-D-manno-octulosonate + diphosphate</text>
        <dbReference type="Rhea" id="RHEA:23448"/>
        <dbReference type="ChEBI" id="CHEBI:33019"/>
        <dbReference type="ChEBI" id="CHEBI:37563"/>
        <dbReference type="ChEBI" id="CHEBI:85986"/>
        <dbReference type="ChEBI" id="CHEBI:85987"/>
        <dbReference type="EC" id="2.7.7.38"/>
    </reaction>
</comment>
<evidence type="ECO:0000313" key="5">
    <source>
        <dbReference type="EMBL" id="MEY8244572.1"/>
    </source>
</evidence>
<dbReference type="NCBIfam" id="TIGR00466">
    <property type="entry name" value="kdsB"/>
    <property type="match status" value="1"/>
</dbReference>
<dbReference type="InterPro" id="IPR029044">
    <property type="entry name" value="Nucleotide-diphossugar_trans"/>
</dbReference>
<reference evidence="5 6" key="1">
    <citation type="submission" date="2024-03" db="EMBL/GenBank/DDBJ databases">
        <title>Mouse gut bacterial collection (mGBC) of GemPharmatech.</title>
        <authorList>
            <person name="He Y."/>
            <person name="Dong L."/>
            <person name="Wu D."/>
            <person name="Gao X."/>
            <person name="Lin Z."/>
        </authorList>
    </citation>
    <scope>NUCLEOTIDE SEQUENCE [LARGE SCALE GENOMIC DNA]</scope>
    <source>
        <strain evidence="5 6">54-13</strain>
    </source>
</reference>
<dbReference type="HAMAP" id="MF_00057">
    <property type="entry name" value="KdsB"/>
    <property type="match status" value="1"/>
</dbReference>
<comment type="caution">
    <text evidence="5">The sequence shown here is derived from an EMBL/GenBank/DDBJ whole genome shotgun (WGS) entry which is preliminary data.</text>
</comment>
<evidence type="ECO:0000256" key="1">
    <source>
        <dbReference type="ARBA" id="ARBA00022679"/>
    </source>
</evidence>
<keyword evidence="3 4" id="KW-0448">Lipopolysaccharide biosynthesis</keyword>
<protein>
    <recommendedName>
        <fullName evidence="4">3-deoxy-manno-octulosonate cytidylyltransferase</fullName>
        <ecNumber evidence="4">2.7.7.38</ecNumber>
    </recommendedName>
    <alternativeName>
        <fullName evidence="4">CMP-2-keto-3-deoxyoctulosonic acid synthase</fullName>
        <shortName evidence="4">CKS</shortName>
        <shortName evidence="4">CMP-KDO synthase</shortName>
    </alternativeName>
</protein>
<dbReference type="EC" id="2.7.7.38" evidence="4"/>
<sequence>MKFIGIIPARYASSRFPGKPLADICGKTMIERVYVQASKELDEVYVATDDNRIADAVAAFGGKAVMTSTEHRSGTDRCYEAYRNIGSDADVVINIQGDEPFIDPSQISVLKGCFDDESTELATLVRSFDPSRGFDALFDSNTPKVVIDNNMHALYFSRSIIPYVRNHEWKEWPDKAVFYTHVGMYAYRIDTLAKITSLPQSSLEIAESLEQLRWLQNGLKIKVGITDCPTIGIDTPADLEEAIKLCRTLNTDL</sequence>
<keyword evidence="6" id="KW-1185">Reference proteome</keyword>
<comment type="subcellular location">
    <subcellularLocation>
        <location evidence="4">Cytoplasm</location>
    </subcellularLocation>
</comment>
<keyword evidence="4" id="KW-0963">Cytoplasm</keyword>
<comment type="pathway">
    <text evidence="4">Nucleotide-sugar biosynthesis; CMP-3-deoxy-D-manno-octulosonate biosynthesis; CMP-3-deoxy-D-manno-octulosonate from 3-deoxy-D-manno-octulosonate and CTP: step 1/1.</text>
</comment>
<evidence type="ECO:0000256" key="2">
    <source>
        <dbReference type="ARBA" id="ARBA00022695"/>
    </source>
</evidence>
<organism evidence="5 6">
    <name type="scientific">Heminiphilus faecis</name>
    <dbReference type="NCBI Taxonomy" id="2601703"/>
    <lineage>
        <taxon>Bacteria</taxon>
        <taxon>Pseudomonadati</taxon>
        <taxon>Bacteroidota</taxon>
        <taxon>Bacteroidia</taxon>
        <taxon>Bacteroidales</taxon>
        <taxon>Muribaculaceae</taxon>
        <taxon>Heminiphilus</taxon>
    </lineage>
</organism>
<dbReference type="Pfam" id="PF02348">
    <property type="entry name" value="CTP_transf_3"/>
    <property type="match status" value="1"/>
</dbReference>
<keyword evidence="1 4" id="KW-0808">Transferase</keyword>
<dbReference type="InterPro" id="IPR004528">
    <property type="entry name" value="KdsB"/>
</dbReference>
<keyword evidence="2 4" id="KW-0548">Nucleotidyltransferase</keyword>
<dbReference type="SUPFAM" id="SSF53448">
    <property type="entry name" value="Nucleotide-diphospho-sugar transferases"/>
    <property type="match status" value="1"/>
</dbReference>
<dbReference type="NCBIfam" id="NF009905">
    <property type="entry name" value="PRK13368.1"/>
    <property type="match status" value="1"/>
</dbReference>
<dbReference type="Proteomes" id="UP001565200">
    <property type="component" value="Unassembled WGS sequence"/>
</dbReference>
<dbReference type="RefSeq" id="WP_121699257.1">
    <property type="nucleotide sequence ID" value="NZ_JBCLPP010000006.1"/>
</dbReference>
<dbReference type="NCBIfam" id="NF003950">
    <property type="entry name" value="PRK05450.1-3"/>
    <property type="match status" value="1"/>
</dbReference>
<name>A0ABV4CU87_9BACT</name>
<accession>A0ABV4CU87</accession>
<comment type="function">
    <text evidence="4">Activates KDO (a required 8-carbon sugar) for incorporation into bacterial lipopolysaccharide in Gram-negative bacteria.</text>
</comment>
<evidence type="ECO:0000256" key="4">
    <source>
        <dbReference type="HAMAP-Rule" id="MF_00057"/>
    </source>
</evidence>
<dbReference type="PANTHER" id="PTHR42866:SF2">
    <property type="entry name" value="3-DEOXY-MANNO-OCTULOSONATE CYTIDYLYLTRANSFERASE, MITOCHONDRIAL"/>
    <property type="match status" value="1"/>
</dbReference>
<dbReference type="GO" id="GO:0008690">
    <property type="term" value="F:3-deoxy-manno-octulosonate cytidylyltransferase activity"/>
    <property type="evidence" value="ECO:0007669"/>
    <property type="project" value="UniProtKB-EC"/>
</dbReference>
<dbReference type="InterPro" id="IPR003329">
    <property type="entry name" value="Cytidylyl_trans"/>
</dbReference>
<dbReference type="Gene3D" id="3.90.550.10">
    <property type="entry name" value="Spore Coat Polysaccharide Biosynthesis Protein SpsA, Chain A"/>
    <property type="match status" value="1"/>
</dbReference>
<evidence type="ECO:0000256" key="3">
    <source>
        <dbReference type="ARBA" id="ARBA00022985"/>
    </source>
</evidence>
<dbReference type="CDD" id="cd02517">
    <property type="entry name" value="CMP-KDO-Synthetase"/>
    <property type="match status" value="1"/>
</dbReference>
<dbReference type="EMBL" id="JBCLPP010000006">
    <property type="protein sequence ID" value="MEY8244572.1"/>
    <property type="molecule type" value="Genomic_DNA"/>
</dbReference>
<dbReference type="NCBIfam" id="NF003952">
    <property type="entry name" value="PRK05450.1-5"/>
    <property type="match status" value="1"/>
</dbReference>
<comment type="similarity">
    <text evidence="4">Belongs to the KdsB family.</text>
</comment>
<proteinExistence type="inferred from homology"/>
<gene>
    <name evidence="4 5" type="primary">kdsB</name>
    <name evidence="5" type="ORF">AAK873_02935</name>
</gene>
<evidence type="ECO:0000313" key="6">
    <source>
        <dbReference type="Proteomes" id="UP001565200"/>
    </source>
</evidence>
<dbReference type="PANTHER" id="PTHR42866">
    <property type="entry name" value="3-DEOXY-MANNO-OCTULOSONATE CYTIDYLYLTRANSFERASE"/>
    <property type="match status" value="1"/>
</dbReference>